<comment type="caution">
    <text evidence="2">The sequence shown here is derived from an EMBL/GenBank/DDBJ whole genome shotgun (WGS) entry which is preliminary data.</text>
</comment>
<evidence type="ECO:0000313" key="2">
    <source>
        <dbReference type="EMBL" id="KAJ8868585.1"/>
    </source>
</evidence>
<proteinExistence type="predicted"/>
<reference evidence="2 3" key="1">
    <citation type="submission" date="2023-02" db="EMBL/GenBank/DDBJ databases">
        <title>LHISI_Scaffold_Assembly.</title>
        <authorList>
            <person name="Stuart O.P."/>
            <person name="Cleave R."/>
            <person name="Magrath M.J.L."/>
            <person name="Mikheyev A.S."/>
        </authorList>
    </citation>
    <scope>NUCLEOTIDE SEQUENCE [LARGE SCALE GENOMIC DNA]</scope>
    <source>
        <strain evidence="2">Daus_M_001</strain>
        <tissue evidence="2">Leg muscle</tissue>
    </source>
</reference>
<accession>A0ABQ9G815</accession>
<dbReference type="EMBL" id="JARBHB010000014">
    <property type="protein sequence ID" value="KAJ8868585.1"/>
    <property type="molecule type" value="Genomic_DNA"/>
</dbReference>
<dbReference type="Proteomes" id="UP001159363">
    <property type="component" value="Chromosome 13"/>
</dbReference>
<name>A0ABQ9G815_9NEOP</name>
<evidence type="ECO:0000313" key="3">
    <source>
        <dbReference type="Proteomes" id="UP001159363"/>
    </source>
</evidence>
<protein>
    <submittedName>
        <fullName evidence="2">Uncharacterized protein</fullName>
    </submittedName>
</protein>
<sequence length="317" mass="36226">MDFSHGAKLFRWYNIRVVATFVSRIVIGCSIIRGEDGDISRPGTSDQYFIVRKIPKVVQSSFCKGILLDSHQGDSSSIPGRITHDAAGRRVFSGISRFLRPRIPPLLRSRLISRSLALEISLLRADHICQLNQLRFCLQSTMSLQHCPNRHTHVRYIAEREEENRETLRSFLRTVCQLDLRGCVRRRWERLMELPVRLGGYGGPRMASSIVREFPSSESRERKQASLSSIQRRAVASLVSPFDRSSDTHKTPCYGVKRCRERKLNIKASEHVKVDVLTQIKRPCPQHQHTQFLPPSPPLNPPLRGDSQKTSCILRVP</sequence>
<organism evidence="2 3">
    <name type="scientific">Dryococelus australis</name>
    <dbReference type="NCBI Taxonomy" id="614101"/>
    <lineage>
        <taxon>Eukaryota</taxon>
        <taxon>Metazoa</taxon>
        <taxon>Ecdysozoa</taxon>
        <taxon>Arthropoda</taxon>
        <taxon>Hexapoda</taxon>
        <taxon>Insecta</taxon>
        <taxon>Pterygota</taxon>
        <taxon>Neoptera</taxon>
        <taxon>Polyneoptera</taxon>
        <taxon>Phasmatodea</taxon>
        <taxon>Verophasmatodea</taxon>
        <taxon>Anareolatae</taxon>
        <taxon>Phasmatidae</taxon>
        <taxon>Eurycanthinae</taxon>
        <taxon>Dryococelus</taxon>
    </lineage>
</organism>
<keyword evidence="3" id="KW-1185">Reference proteome</keyword>
<evidence type="ECO:0000256" key="1">
    <source>
        <dbReference type="SAM" id="MobiDB-lite"/>
    </source>
</evidence>
<gene>
    <name evidence="2" type="ORF">PR048_030123</name>
</gene>
<feature type="region of interest" description="Disordered" evidence="1">
    <location>
        <begin position="286"/>
        <end position="317"/>
    </location>
</feature>